<evidence type="ECO:0000256" key="1">
    <source>
        <dbReference type="PROSITE-ProRule" id="PRU00285"/>
    </source>
</evidence>
<evidence type="ECO:0000313" key="6">
    <source>
        <dbReference type="Proteomes" id="UP000243250"/>
    </source>
</evidence>
<gene>
    <name evidence="5" type="ORF">SAMN04488124_0593</name>
</gene>
<comment type="similarity">
    <text evidence="1 2">Belongs to the small heat shock protein (HSP20) family.</text>
</comment>
<organism evidence="5 6">
    <name type="scientific">Halogeometricum limi</name>
    <dbReference type="NCBI Taxonomy" id="555875"/>
    <lineage>
        <taxon>Archaea</taxon>
        <taxon>Methanobacteriati</taxon>
        <taxon>Methanobacteriota</taxon>
        <taxon>Stenosarchaea group</taxon>
        <taxon>Halobacteria</taxon>
        <taxon>Halobacteriales</taxon>
        <taxon>Haloferacaceae</taxon>
        <taxon>Halogeometricum</taxon>
    </lineage>
</organism>
<dbReference type="NCBIfam" id="NF041799">
    <property type="entry name" value="Hsp14"/>
    <property type="match status" value="1"/>
</dbReference>
<reference evidence="6" key="1">
    <citation type="submission" date="2016-10" db="EMBL/GenBank/DDBJ databases">
        <authorList>
            <person name="Varghese N."/>
            <person name="Submissions S."/>
        </authorList>
    </citation>
    <scope>NUCLEOTIDE SEQUENCE [LARGE SCALE GENOMIC DNA]</scope>
    <source>
        <strain evidence="6">CGMCC 1.8711</strain>
    </source>
</reference>
<dbReference type="InterPro" id="IPR031107">
    <property type="entry name" value="Small_HSP"/>
</dbReference>
<evidence type="ECO:0000313" key="5">
    <source>
        <dbReference type="EMBL" id="SFR35283.1"/>
    </source>
</evidence>
<accession>A0A1I6FZ98</accession>
<dbReference type="PANTHER" id="PTHR11527">
    <property type="entry name" value="HEAT-SHOCK PROTEIN 20 FAMILY MEMBER"/>
    <property type="match status" value="1"/>
</dbReference>
<feature type="compositionally biased region" description="Basic and acidic residues" evidence="3">
    <location>
        <begin position="72"/>
        <end position="88"/>
    </location>
</feature>
<dbReference type="Gene3D" id="2.60.40.790">
    <property type="match status" value="1"/>
</dbReference>
<evidence type="ECO:0000256" key="2">
    <source>
        <dbReference type="RuleBase" id="RU003616"/>
    </source>
</evidence>
<evidence type="ECO:0000259" key="4">
    <source>
        <dbReference type="PROSITE" id="PS01031"/>
    </source>
</evidence>
<dbReference type="RefSeq" id="WP_089876594.1">
    <property type="nucleotide sequence ID" value="NZ_FOYS01000001.1"/>
</dbReference>
<sequence>MPRQNPFDEIEQFFKRMGREFEDSGLAKLHDVSVDVSETDDAIIVAADVPGYEKEQIDITASGRELTISAERSSDEEHAGDRYVRRERTRSSVERTVTLPEEVVEEEASATYQNGVLVVTLPKETIDEDDESTAIDVL</sequence>
<dbReference type="SUPFAM" id="SSF49764">
    <property type="entry name" value="HSP20-like chaperones"/>
    <property type="match status" value="1"/>
</dbReference>
<evidence type="ECO:0000256" key="3">
    <source>
        <dbReference type="SAM" id="MobiDB-lite"/>
    </source>
</evidence>
<name>A0A1I6FZ98_9EURY</name>
<dbReference type="OrthoDB" id="198277at2157"/>
<dbReference type="AlphaFoldDB" id="A0A1I6FZ98"/>
<dbReference type="Proteomes" id="UP000243250">
    <property type="component" value="Unassembled WGS sequence"/>
</dbReference>
<protein>
    <submittedName>
        <fullName evidence="5">HSP20 family protein</fullName>
    </submittedName>
</protein>
<dbReference type="InterPro" id="IPR002068">
    <property type="entry name" value="A-crystallin/Hsp20_dom"/>
</dbReference>
<dbReference type="PROSITE" id="PS01031">
    <property type="entry name" value="SHSP"/>
    <property type="match status" value="1"/>
</dbReference>
<dbReference type="InterPro" id="IPR008978">
    <property type="entry name" value="HSP20-like_chaperone"/>
</dbReference>
<feature type="region of interest" description="Disordered" evidence="3">
    <location>
        <begin position="68"/>
        <end position="88"/>
    </location>
</feature>
<feature type="domain" description="SHSP" evidence="4">
    <location>
        <begin position="25"/>
        <end position="138"/>
    </location>
</feature>
<dbReference type="EMBL" id="FOYS01000001">
    <property type="protein sequence ID" value="SFR35283.1"/>
    <property type="molecule type" value="Genomic_DNA"/>
</dbReference>
<dbReference type="CDD" id="cd06464">
    <property type="entry name" value="ACD_sHsps-like"/>
    <property type="match status" value="1"/>
</dbReference>
<dbReference type="STRING" id="555875.SAMN04488124_0593"/>
<dbReference type="Pfam" id="PF00011">
    <property type="entry name" value="HSP20"/>
    <property type="match status" value="1"/>
</dbReference>
<proteinExistence type="inferred from homology"/>
<keyword evidence="6" id="KW-1185">Reference proteome</keyword>